<organism evidence="2 3">
    <name type="scientific">Denitrobacterium detoxificans</name>
    <dbReference type="NCBI Taxonomy" id="79604"/>
    <lineage>
        <taxon>Bacteria</taxon>
        <taxon>Bacillati</taxon>
        <taxon>Actinomycetota</taxon>
        <taxon>Coriobacteriia</taxon>
        <taxon>Eggerthellales</taxon>
        <taxon>Eggerthellaceae</taxon>
        <taxon>Denitrobacterium</taxon>
    </lineage>
</organism>
<protein>
    <submittedName>
        <fullName evidence="2">Spore coat polysaccharide biosynthesis protein SpsG, predicted glycosyltransferase</fullName>
    </submittedName>
</protein>
<dbReference type="Proteomes" id="UP000182975">
    <property type="component" value="Unassembled WGS sequence"/>
</dbReference>
<evidence type="ECO:0000259" key="1">
    <source>
        <dbReference type="Pfam" id="PF04101"/>
    </source>
</evidence>
<dbReference type="Gene3D" id="3.40.50.2000">
    <property type="entry name" value="Glycogen Phosphorylase B"/>
    <property type="match status" value="1"/>
</dbReference>
<dbReference type="Gene3D" id="3.40.50.11190">
    <property type="match status" value="1"/>
</dbReference>
<dbReference type="RefSeq" id="WP_066660756.1">
    <property type="nucleotide sequence ID" value="NZ_CP011402.1"/>
</dbReference>
<accession>A0A1H8T1X9</accession>
<dbReference type="Pfam" id="PF04101">
    <property type="entry name" value="Glyco_tran_28_C"/>
    <property type="match status" value="1"/>
</dbReference>
<dbReference type="GO" id="GO:0016758">
    <property type="term" value="F:hexosyltransferase activity"/>
    <property type="evidence" value="ECO:0007669"/>
    <property type="project" value="InterPro"/>
</dbReference>
<keyword evidence="3" id="KW-1185">Reference proteome</keyword>
<sequence>MLLIRTDANADASIGVGHVMRCAAVAEQAINAGERVLFLVSTEESAVIVESFGFPCEMVGGDPHLFMRVDAINLARVARDEDASAILIDSYAVTNGFFDELANLLAARDTKVAYIDDAFTFKEGFTSHPAPIQADVVINYGFAFTEAQYRNAYEGLSTMLCIGPEYAPVRASFGQARSGDHVRDDVETILVTCGYANPDGILEKLAECCLQAHETARVQVVLGGDAPFSLGSFGAQVAGRVHLLRNAQNMPELMRSADIALSASGLTLYELACMGVPTVALPTAENQAGHALGFQDLGLGPHVPLDRPFDFDGITASLRELASSAALRTRFSHAEQRAVDGWGGKRIFQCITGGIN</sequence>
<reference evidence="3" key="1">
    <citation type="submission" date="2016-10" db="EMBL/GenBank/DDBJ databases">
        <authorList>
            <person name="Varghese N."/>
        </authorList>
    </citation>
    <scope>NUCLEOTIDE SEQUENCE [LARGE SCALE GENOMIC DNA]</scope>
    <source>
        <strain evidence="3">DSM 21843</strain>
    </source>
</reference>
<dbReference type="InterPro" id="IPR007235">
    <property type="entry name" value="Glyco_trans_28_C"/>
</dbReference>
<dbReference type="EMBL" id="FOEC01000008">
    <property type="protein sequence ID" value="SEO84775.1"/>
    <property type="molecule type" value="Genomic_DNA"/>
</dbReference>
<dbReference type="AlphaFoldDB" id="A0A1H8T1X9"/>
<proteinExistence type="predicted"/>
<feature type="domain" description="Glycosyl transferase family 28 C-terminal" evidence="1">
    <location>
        <begin position="188"/>
        <end position="300"/>
    </location>
</feature>
<dbReference type="SUPFAM" id="SSF53756">
    <property type="entry name" value="UDP-Glycosyltransferase/glycogen phosphorylase"/>
    <property type="match status" value="1"/>
</dbReference>
<keyword evidence="2" id="KW-0808">Transferase</keyword>
<evidence type="ECO:0000313" key="3">
    <source>
        <dbReference type="Proteomes" id="UP000182975"/>
    </source>
</evidence>
<evidence type="ECO:0000313" key="2">
    <source>
        <dbReference type="EMBL" id="SEO84775.1"/>
    </source>
</evidence>
<gene>
    <name evidence="2" type="ORF">SAMN02910314_01384</name>
</gene>
<name>A0A1H8T1X9_9ACTN</name>